<dbReference type="AlphaFoldDB" id="A0A1C8YXL6"/>
<name>A0A1C8YXL6_9METZ</name>
<protein>
    <submittedName>
        <fullName evidence="1">Putative nonfluorescent protein</fullName>
    </submittedName>
</protein>
<evidence type="ECO:0000313" key="1">
    <source>
        <dbReference type="EMBL" id="AOI27765.1"/>
    </source>
</evidence>
<proteinExistence type="evidence at transcript level"/>
<accession>A0A1C8YXL6</accession>
<dbReference type="EMBL" id="KT964712">
    <property type="protein sequence ID" value="AOI27765.1"/>
    <property type="molecule type" value="mRNA"/>
</dbReference>
<reference evidence="1" key="1">
    <citation type="journal article" date="2016" name="BMC Evol. Biol.">
        <title>Non-excitable fluorescent protein orthologs found in ctenophores.</title>
        <authorList>
            <person name="Francis W.R."/>
            <person name="Christianson L.M."/>
            <person name="Powers M.L."/>
            <person name="Schnitzler C.E."/>
            <person name="D Haddock S.H."/>
        </authorList>
    </citation>
    <scope>NUCLEOTIDE SEQUENCE</scope>
    <source>
        <strain evidence="1">V3709D5</strain>
    </source>
</reference>
<sequence length="233" mass="25741">MDNRMERAEGTFTGTSKSKVIADIDLGDDSDGYKITGEGLGQPLEGTQSLELNSARDMPVNFNILGTIIQGNLRMFTQYTGTMVYDFFKTCFPGTMTTEFTGTFSDGVKLEGCCTITHVKDTLICRCRATFDNLSEESPCCSGDLGPTLPCYEAVDKSSQADQAASVVDLAWRSGADKYTCRLESTIKCPGNFPPQLHFIGHDYKLTERTSGNRHFAQRIKSRASVINFYKNH</sequence>
<dbReference type="SUPFAM" id="SSF54511">
    <property type="entry name" value="GFP-like"/>
    <property type="match status" value="1"/>
</dbReference>
<dbReference type="Gene3D" id="2.40.155.10">
    <property type="entry name" value="Green fluorescent protein"/>
    <property type="match status" value="1"/>
</dbReference>
<organism evidence="1">
    <name type="scientific">Bathocyroe fosteri</name>
    <dbReference type="NCBI Taxonomy" id="1566675"/>
    <lineage>
        <taxon>Eukaryota</taxon>
        <taxon>Metazoa</taxon>
        <taxon>Ctenophora</taxon>
        <taxon>Tentaculata</taxon>
        <taxon>Lobata</taxon>
        <taxon>Bathocyroidae</taxon>
        <taxon>Bathocyroe</taxon>
    </lineage>
</organism>
<dbReference type="InterPro" id="IPR009017">
    <property type="entry name" value="GFP"/>
</dbReference>